<organism evidence="1 2">
    <name type="scientific">Phytophthora nicotianae</name>
    <name type="common">Potato buckeye rot agent</name>
    <name type="synonym">Phytophthora parasitica</name>
    <dbReference type="NCBI Taxonomy" id="4792"/>
    <lineage>
        <taxon>Eukaryota</taxon>
        <taxon>Sar</taxon>
        <taxon>Stramenopiles</taxon>
        <taxon>Oomycota</taxon>
        <taxon>Peronosporomycetes</taxon>
        <taxon>Peronosporales</taxon>
        <taxon>Peronosporaceae</taxon>
        <taxon>Phytophthora</taxon>
    </lineage>
</organism>
<protein>
    <submittedName>
        <fullName evidence="1">Uncharacterized protein</fullName>
    </submittedName>
</protein>
<proteinExistence type="predicted"/>
<sequence length="304" mass="34953">MNRSSSLEFPDKNEFAKWVVVKATSNVVTCHGDVKLYREELLKFAGRWPTDHLKKLDESREDSIKTMYEHRKDELSEKISTLRTQFASITGALFSVNAQAKPGKRYAAVQTLRGFVEELEQDGELWTRMDAPTKFTLSLPLRNKHEMQQLLRLLGQDVKTVWCDTIERVFAMMLEAPEESKSNDRSHALVRDQVIAKEFRELLKQWSCRKAARQVTITPESRNGRVYCHVEETSMNVKVFKSTRDRPALERPRVQCGLVVCRNCGALGQHWTLSCPMKEDRDATDAENSGNVTRGGWDVSLLFR</sequence>
<evidence type="ECO:0000313" key="2">
    <source>
        <dbReference type="Proteomes" id="UP000052943"/>
    </source>
</evidence>
<dbReference type="Proteomes" id="UP000052943">
    <property type="component" value="Unassembled WGS sequence"/>
</dbReference>
<gene>
    <name evidence="1" type="ORF">AM587_10007731</name>
</gene>
<reference evidence="1 2" key="1">
    <citation type="submission" date="2015-11" db="EMBL/GenBank/DDBJ databases">
        <title>Genomes and virulence difference between two physiological races of Phytophthora nicotianae.</title>
        <authorList>
            <person name="Liu H."/>
            <person name="Ma X."/>
            <person name="Yu H."/>
            <person name="Fang D."/>
            <person name="Li Y."/>
            <person name="Wang X."/>
            <person name="Wang W."/>
            <person name="Dong Y."/>
            <person name="Xiao B."/>
        </authorList>
    </citation>
    <scope>NUCLEOTIDE SEQUENCE [LARGE SCALE GENOMIC DNA]</scope>
    <source>
        <strain evidence="2">race 0</strain>
    </source>
</reference>
<comment type="caution">
    <text evidence="1">The sequence shown here is derived from an EMBL/GenBank/DDBJ whole genome shotgun (WGS) entry which is preliminary data.</text>
</comment>
<evidence type="ECO:0000313" key="1">
    <source>
        <dbReference type="EMBL" id="KUF79870.1"/>
    </source>
</evidence>
<dbReference type="OrthoDB" id="121790at2759"/>
<dbReference type="EMBL" id="LNFO01004675">
    <property type="protein sequence ID" value="KUF79870.1"/>
    <property type="molecule type" value="Genomic_DNA"/>
</dbReference>
<name>A0A0W8C711_PHYNI</name>
<accession>A0A0W8C711</accession>
<dbReference type="AlphaFoldDB" id="A0A0W8C711"/>